<sequence length="204" mass="22747">MNKSIFLFSMMCLLGATVANGQATAVAVKGTPYLDDKYVDGVVFYASKSLTVPIRYNAFQDLIEYQQNGKPLVLDPTTTIKKVQLGTAVFVPQAYDKKLGYFAMLDSGKVTLYSKKKIILLPGRKGGALDGSDQPPEYKPNPDVFYYKIGDGPLQEVSSIKSMIASLPDKQDELTQFAKKEKISPRKEKEMLQFVQYYNSLSKE</sequence>
<gene>
    <name evidence="2" type="ORF">JI741_04715</name>
</gene>
<feature type="signal peptide" evidence="1">
    <location>
        <begin position="1"/>
        <end position="21"/>
    </location>
</feature>
<reference evidence="2 3" key="1">
    <citation type="submission" date="2021-01" db="EMBL/GenBank/DDBJ databases">
        <title>Chryseolinea sp. Jin1 Genome sequencing and assembly.</title>
        <authorList>
            <person name="Kim I."/>
        </authorList>
    </citation>
    <scope>NUCLEOTIDE SEQUENCE [LARGE SCALE GENOMIC DNA]</scope>
    <source>
        <strain evidence="2 3">Jin1</strain>
    </source>
</reference>
<accession>A0ABS1KM42</accession>
<dbReference type="Proteomes" id="UP000613030">
    <property type="component" value="Unassembled WGS sequence"/>
</dbReference>
<organism evidence="2 3">
    <name type="scientific">Chryseolinea lacunae</name>
    <dbReference type="NCBI Taxonomy" id="2801331"/>
    <lineage>
        <taxon>Bacteria</taxon>
        <taxon>Pseudomonadati</taxon>
        <taxon>Bacteroidota</taxon>
        <taxon>Cytophagia</taxon>
        <taxon>Cytophagales</taxon>
        <taxon>Fulvivirgaceae</taxon>
        <taxon>Chryseolinea</taxon>
    </lineage>
</organism>
<evidence type="ECO:0000313" key="2">
    <source>
        <dbReference type="EMBL" id="MBL0740506.1"/>
    </source>
</evidence>
<dbReference type="EMBL" id="JAERRB010000001">
    <property type="protein sequence ID" value="MBL0740506.1"/>
    <property type="molecule type" value="Genomic_DNA"/>
</dbReference>
<dbReference type="RefSeq" id="WP_202007836.1">
    <property type="nucleotide sequence ID" value="NZ_JAERRB010000001.1"/>
</dbReference>
<evidence type="ECO:0000256" key="1">
    <source>
        <dbReference type="SAM" id="SignalP"/>
    </source>
</evidence>
<feature type="chain" id="PRO_5045326410" description="DUF4384 domain-containing protein" evidence="1">
    <location>
        <begin position="22"/>
        <end position="204"/>
    </location>
</feature>
<proteinExistence type="predicted"/>
<keyword evidence="1" id="KW-0732">Signal</keyword>
<keyword evidence="3" id="KW-1185">Reference proteome</keyword>
<evidence type="ECO:0008006" key="4">
    <source>
        <dbReference type="Google" id="ProtNLM"/>
    </source>
</evidence>
<protein>
    <recommendedName>
        <fullName evidence="4">DUF4384 domain-containing protein</fullName>
    </recommendedName>
</protein>
<name>A0ABS1KM42_9BACT</name>
<evidence type="ECO:0000313" key="3">
    <source>
        <dbReference type="Proteomes" id="UP000613030"/>
    </source>
</evidence>
<comment type="caution">
    <text evidence="2">The sequence shown here is derived from an EMBL/GenBank/DDBJ whole genome shotgun (WGS) entry which is preliminary data.</text>
</comment>